<dbReference type="Proteomes" id="UP000615755">
    <property type="component" value="Unassembled WGS sequence"/>
</dbReference>
<comment type="caution">
    <text evidence="1">The sequence shown here is derived from an EMBL/GenBank/DDBJ whole genome shotgun (WGS) entry which is preliminary data.</text>
</comment>
<reference evidence="1 2" key="1">
    <citation type="submission" date="2015-03" db="EMBL/GenBank/DDBJ databases">
        <title>Genome sequence of Pseudoalteromonas aurantia.</title>
        <authorList>
            <person name="Xie B.-B."/>
            <person name="Rong J.-C."/>
            <person name="Qin Q.-L."/>
            <person name="Zhang Y.-Z."/>
        </authorList>
    </citation>
    <scope>NUCLEOTIDE SEQUENCE [LARGE SCALE GENOMIC DNA]</scope>
    <source>
        <strain evidence="1 2">208</strain>
    </source>
</reference>
<organism evidence="1 2">
    <name type="scientific">Pseudoalteromonas aurantia 208</name>
    <dbReference type="NCBI Taxonomy" id="1314867"/>
    <lineage>
        <taxon>Bacteria</taxon>
        <taxon>Pseudomonadati</taxon>
        <taxon>Pseudomonadota</taxon>
        <taxon>Gammaproteobacteria</taxon>
        <taxon>Alteromonadales</taxon>
        <taxon>Pseudoalteromonadaceae</taxon>
        <taxon>Pseudoalteromonas</taxon>
    </lineage>
</organism>
<sequence>MKVDYNSCEMVTFNCHVSAFVVYSMSPNGVGVYALCI</sequence>
<protein>
    <recommendedName>
        <fullName evidence="3">Orphan protein</fullName>
    </recommendedName>
</protein>
<proteinExistence type="predicted"/>
<evidence type="ECO:0008006" key="3">
    <source>
        <dbReference type="Google" id="ProtNLM"/>
    </source>
</evidence>
<accession>A0ABR9EEN8</accession>
<keyword evidence="2" id="KW-1185">Reference proteome</keyword>
<evidence type="ECO:0000313" key="1">
    <source>
        <dbReference type="EMBL" id="MBE0369443.1"/>
    </source>
</evidence>
<gene>
    <name evidence="1" type="ORF">PAUR_a3940</name>
</gene>
<dbReference type="EMBL" id="AQGV01000013">
    <property type="protein sequence ID" value="MBE0369443.1"/>
    <property type="molecule type" value="Genomic_DNA"/>
</dbReference>
<evidence type="ECO:0000313" key="2">
    <source>
        <dbReference type="Proteomes" id="UP000615755"/>
    </source>
</evidence>
<name>A0ABR9EEN8_9GAMM</name>